<dbReference type="PANTHER" id="PTHR24200">
    <property type="entry name" value="TOUCAN, ISOFORM A"/>
    <property type="match status" value="1"/>
</dbReference>
<evidence type="ECO:0000256" key="4">
    <source>
        <dbReference type="ARBA" id="ARBA00023242"/>
    </source>
</evidence>
<keyword evidence="8" id="KW-1185">Reference proteome</keyword>
<comment type="caution">
    <text evidence="7">The sequence shown here is derived from an EMBL/GenBank/DDBJ whole genome shotgun (WGS) entry which is preliminary data.</text>
</comment>
<evidence type="ECO:0000256" key="5">
    <source>
        <dbReference type="SAM" id="Coils"/>
    </source>
</evidence>
<keyword evidence="4" id="KW-0539">Nucleus</keyword>
<comment type="similarity">
    <text evidence="2">Belongs to the MTUS1 family.</text>
</comment>
<dbReference type="GO" id="GO:0008017">
    <property type="term" value="F:microtubule binding"/>
    <property type="evidence" value="ECO:0007669"/>
    <property type="project" value="TreeGrafter"/>
</dbReference>
<feature type="non-terminal residue" evidence="7">
    <location>
        <position position="1"/>
    </location>
</feature>
<dbReference type="InterPro" id="IPR051293">
    <property type="entry name" value="MTUS1/CCDC69"/>
</dbReference>
<evidence type="ECO:0000256" key="6">
    <source>
        <dbReference type="SAM" id="MobiDB-lite"/>
    </source>
</evidence>
<proteinExistence type="inferred from homology"/>
<feature type="compositionally biased region" description="Low complexity" evidence="6">
    <location>
        <begin position="755"/>
        <end position="773"/>
    </location>
</feature>
<feature type="region of interest" description="Disordered" evidence="6">
    <location>
        <begin position="755"/>
        <end position="784"/>
    </location>
</feature>
<dbReference type="PANTHER" id="PTHR24200:SF7">
    <property type="entry name" value="MICROTUBULE-ASSOCIATED TUMOR SUPPRESSOR 1"/>
    <property type="match status" value="1"/>
</dbReference>
<feature type="region of interest" description="Disordered" evidence="6">
    <location>
        <begin position="29"/>
        <end position="62"/>
    </location>
</feature>
<accession>A0AA97N6G2</accession>
<evidence type="ECO:0000313" key="7">
    <source>
        <dbReference type="EMBL" id="NXE95003.1"/>
    </source>
</evidence>
<keyword evidence="3 5" id="KW-0175">Coiled coil</keyword>
<evidence type="ECO:0000256" key="1">
    <source>
        <dbReference type="ARBA" id="ARBA00004123"/>
    </source>
</evidence>
<dbReference type="AlphaFoldDB" id="A0AA97N6G2"/>
<reference evidence="7" key="1">
    <citation type="submission" date="2022-12" db="EMBL/GenBank/DDBJ databases">
        <title>Bird 10,000 Genomes (B10K) Project - Family phase.</title>
        <authorList>
            <person name="Zhang G."/>
        </authorList>
    </citation>
    <scope>NUCLEOTIDE SEQUENCE</scope>
    <source>
        <strain evidence="7">B10K-CU-030-46</strain>
        <tissue evidence="7">Muscle</tissue>
    </source>
</reference>
<feature type="non-terminal residue" evidence="7">
    <location>
        <position position="784"/>
    </location>
</feature>
<dbReference type="EMBL" id="VWPS01000290">
    <property type="protein sequence ID" value="NXE95003.1"/>
    <property type="molecule type" value="Genomic_DNA"/>
</dbReference>
<dbReference type="GO" id="GO:0005634">
    <property type="term" value="C:nucleus"/>
    <property type="evidence" value="ECO:0007669"/>
    <property type="project" value="UniProtKB-SubCell"/>
</dbReference>
<feature type="coiled-coil region" evidence="5">
    <location>
        <begin position="594"/>
        <end position="718"/>
    </location>
</feature>
<protein>
    <submittedName>
        <fullName evidence="7">MTUS1 protein</fullName>
    </submittedName>
</protein>
<dbReference type="Proteomes" id="UP000521578">
    <property type="component" value="Unassembled WGS sequence"/>
</dbReference>
<comment type="subcellular location">
    <subcellularLocation>
        <location evidence="1">Nucleus</location>
    </subcellularLocation>
</comment>
<sequence length="784" mass="87693">KAKKSEIVSFPKPNFKNVKPKVVSRPVLQSRESAALKQSPQSPQLSSVSSPSRVGSPRQLSSSIKVLKKTVDLAKDTKVELPVNKPHKLHLNKRLFTSQVVHATTHPRNASHKASKTPALKQSPEDIDKASATHSACSLVSAALPTSAENSKEMLNNKMESSSSLMTPCAQNISLTKGEKEQSSNMGILLEVTLVKDVANETFDVHSVPLMSSVKDGTTQGKNIPKRDPITLRSVSTPKVKMVPSVLTLKRGCENKTISTIKTPSHKEALLSSSSGEKYSSVKNLPASWTSSGKSLAKSKVPVKRSVLERTPSLSSVSSTQSEQSLFSSNFASATVIRNGEWPSKPACQNGTSGSVPLKALPRPRLHSLKSTPKVVFVVVLVDKGKQRSPKSSCIRTQTSADARSPGTKAAELTQYKTKCETQSGIILQLKKFLTSSNQKFEALTVVIQHLQSEREEALKQRKELSQELVNLRGELVTTSAACEKLERDRNELQVAYEGFLQKLNQQHHDDLAELEERLKQFYTAECEKLQSICIEEAEKYKAQLQEQVDNLNTTHESFKLELENRHSEKVEELKKEYESSFSGKYFSTHESERKSLEDSFKEKQELLEKKIDELKSENNSLSEKLKLEEQKQIAKEKANLKNPQIMYLEQELESLKAVLEIKNEKLHEQDIKLMKMEKLVENNTILMDKLKKVQQENEELKARMDKHMELSRQLSTEQAVLQESLEKESKVNKRLSMENEELLWKLHNGDLCSPRKLSPSSSSVPLQSPRNSGNFSSPTVSPR</sequence>
<feature type="compositionally biased region" description="Polar residues" evidence="6">
    <location>
        <begin position="774"/>
        <end position="784"/>
    </location>
</feature>
<feature type="coiled-coil region" evidence="5">
    <location>
        <begin position="441"/>
        <end position="562"/>
    </location>
</feature>
<feature type="compositionally biased region" description="Low complexity" evidence="6">
    <location>
        <begin position="38"/>
        <end position="59"/>
    </location>
</feature>
<name>A0AA97N6G2_9PASS</name>
<evidence type="ECO:0000313" key="8">
    <source>
        <dbReference type="Proteomes" id="UP000521578"/>
    </source>
</evidence>
<dbReference type="GO" id="GO:0005737">
    <property type="term" value="C:cytoplasm"/>
    <property type="evidence" value="ECO:0007669"/>
    <property type="project" value="TreeGrafter"/>
</dbReference>
<dbReference type="GO" id="GO:0010758">
    <property type="term" value="P:regulation of macrophage chemotaxis"/>
    <property type="evidence" value="ECO:0007669"/>
    <property type="project" value="TreeGrafter"/>
</dbReference>
<evidence type="ECO:0000256" key="3">
    <source>
        <dbReference type="ARBA" id="ARBA00023054"/>
    </source>
</evidence>
<evidence type="ECO:0000256" key="2">
    <source>
        <dbReference type="ARBA" id="ARBA00007585"/>
    </source>
</evidence>
<organism evidence="7">
    <name type="scientific">Menura novaehollandiae</name>
    <name type="common">superb lyrebird</name>
    <dbReference type="NCBI Taxonomy" id="47692"/>
    <lineage>
        <taxon>Eukaryota</taxon>
        <taxon>Metazoa</taxon>
        <taxon>Chordata</taxon>
        <taxon>Craniata</taxon>
        <taxon>Vertebrata</taxon>
        <taxon>Euteleostomi</taxon>
        <taxon>Archelosauria</taxon>
        <taxon>Archosauria</taxon>
        <taxon>Dinosauria</taxon>
        <taxon>Saurischia</taxon>
        <taxon>Theropoda</taxon>
        <taxon>Coelurosauria</taxon>
        <taxon>Aves</taxon>
        <taxon>Neognathae</taxon>
        <taxon>Neoaves</taxon>
        <taxon>Telluraves</taxon>
        <taxon>Australaves</taxon>
        <taxon>Passeriformes</taxon>
        <taxon>Menuridae</taxon>
        <taxon>Menura</taxon>
    </lineage>
</organism>
<gene>
    <name evidence="7" type="primary">Mtus1</name>
    <name evidence="7" type="ORF">MENNOV_R04350</name>
</gene>